<dbReference type="EMBL" id="GECZ01012247">
    <property type="protein sequence ID" value="JAS57522.1"/>
    <property type="molecule type" value="Transcribed_RNA"/>
</dbReference>
<feature type="compositionally biased region" description="Polar residues" evidence="1">
    <location>
        <begin position="135"/>
        <end position="155"/>
    </location>
</feature>
<feature type="region of interest" description="Disordered" evidence="1">
    <location>
        <begin position="135"/>
        <end position="288"/>
    </location>
</feature>
<organism evidence="2">
    <name type="scientific">Cuerna arida</name>
    <dbReference type="NCBI Taxonomy" id="1464854"/>
    <lineage>
        <taxon>Eukaryota</taxon>
        <taxon>Metazoa</taxon>
        <taxon>Ecdysozoa</taxon>
        <taxon>Arthropoda</taxon>
        <taxon>Hexapoda</taxon>
        <taxon>Insecta</taxon>
        <taxon>Pterygota</taxon>
        <taxon>Neoptera</taxon>
        <taxon>Paraneoptera</taxon>
        <taxon>Hemiptera</taxon>
        <taxon>Auchenorrhyncha</taxon>
        <taxon>Membracoidea</taxon>
        <taxon>Cicadellidae</taxon>
        <taxon>Cicadellinae</taxon>
        <taxon>Proconiini</taxon>
        <taxon>Cuerna</taxon>
    </lineage>
</organism>
<protein>
    <submittedName>
        <fullName evidence="2">Uncharacterized protein</fullName>
    </submittedName>
</protein>
<feature type="compositionally biased region" description="Polar residues" evidence="1">
    <location>
        <begin position="185"/>
        <end position="199"/>
    </location>
</feature>
<sequence length="288" mass="31874">DFERVPEQRDVDAGEAFIEQLTKTIIYYGQDDNVNFDNCASEIEHANVEKTSTQHLQDNSDCSSKEQFCHVECPDALTQIDVNVVKCDSVVSCDSVKKVGKGENKLKFIAETLSALLRNTGNSIASKHETLENISNVTSTEKSPPLSTSKIINQNRKPKTGKKSGSRLEKVGSKRTCDKLEPGESGSSAEANKPSSKQRGTNHKQRHNVEPNSFTKCDLGGSDGVNQSNESENNQDTSYEQCQSRLTDNKKYSMANDTKTDSEKKTLGRKRGRPKTTKTKPTYEKNGD</sequence>
<feature type="non-terminal residue" evidence="2">
    <location>
        <position position="1"/>
    </location>
</feature>
<proteinExistence type="predicted"/>
<feature type="compositionally biased region" description="Basic residues" evidence="1">
    <location>
        <begin position="156"/>
        <end position="165"/>
    </location>
</feature>
<feature type="non-terminal residue" evidence="2">
    <location>
        <position position="288"/>
    </location>
</feature>
<dbReference type="AlphaFoldDB" id="A0A1B6G523"/>
<accession>A0A1B6G523</accession>
<feature type="compositionally biased region" description="Basic residues" evidence="1">
    <location>
        <begin position="267"/>
        <end position="278"/>
    </location>
</feature>
<name>A0A1B6G523_9HEMI</name>
<feature type="compositionally biased region" description="Basic and acidic residues" evidence="1">
    <location>
        <begin position="166"/>
        <end position="182"/>
    </location>
</feature>
<gene>
    <name evidence="2" type="ORF">g.46329</name>
</gene>
<reference evidence="2" key="1">
    <citation type="submission" date="2015-11" db="EMBL/GenBank/DDBJ databases">
        <title>De novo transcriptome assembly of four potential Pierce s Disease insect vectors from Arizona vineyards.</title>
        <authorList>
            <person name="Tassone E.E."/>
        </authorList>
    </citation>
    <scope>NUCLEOTIDE SEQUENCE</scope>
</reference>
<evidence type="ECO:0000256" key="1">
    <source>
        <dbReference type="SAM" id="MobiDB-lite"/>
    </source>
</evidence>
<feature type="compositionally biased region" description="Polar residues" evidence="1">
    <location>
        <begin position="224"/>
        <end position="246"/>
    </location>
</feature>
<evidence type="ECO:0000313" key="2">
    <source>
        <dbReference type="EMBL" id="JAS57522.1"/>
    </source>
</evidence>